<feature type="compositionally biased region" description="Basic residues" evidence="1">
    <location>
        <begin position="9"/>
        <end position="18"/>
    </location>
</feature>
<gene>
    <name evidence="2" type="ORF">EJ04DRAFT_581060</name>
</gene>
<feature type="region of interest" description="Disordered" evidence="1">
    <location>
        <begin position="67"/>
        <end position="88"/>
    </location>
</feature>
<dbReference type="AlphaFoldDB" id="A0A9P4QPW6"/>
<sequence>MTGSTLSKSAKKRQRRKAKLIEAQPKPASQQKNKSTGWAKVTHGKVKKQIPNLEASRNHAVVEAYQQASDKAQQKSAGPIKTFSRGADSSYSVAAGSVPTMIPTAEDFPALSNAPIKLNKQPTISYSASTQVPSTVGHTAEAASSSGSSATSLQFSRSPSPASQSSVSSKPVGESRVDAI</sequence>
<proteinExistence type="predicted"/>
<evidence type="ECO:0000313" key="3">
    <source>
        <dbReference type="Proteomes" id="UP000799444"/>
    </source>
</evidence>
<name>A0A9P4QPW6_9PLEO</name>
<comment type="caution">
    <text evidence="2">The sequence shown here is derived from an EMBL/GenBank/DDBJ whole genome shotgun (WGS) entry which is preliminary data.</text>
</comment>
<keyword evidence="3" id="KW-1185">Reference proteome</keyword>
<feature type="region of interest" description="Disordered" evidence="1">
    <location>
        <begin position="129"/>
        <end position="180"/>
    </location>
</feature>
<accession>A0A9P4QPW6</accession>
<feature type="compositionally biased region" description="Polar residues" evidence="1">
    <location>
        <begin position="27"/>
        <end position="36"/>
    </location>
</feature>
<reference evidence="2" key="1">
    <citation type="journal article" date="2020" name="Stud. Mycol.">
        <title>101 Dothideomycetes genomes: a test case for predicting lifestyles and emergence of pathogens.</title>
        <authorList>
            <person name="Haridas S."/>
            <person name="Albert R."/>
            <person name="Binder M."/>
            <person name="Bloem J."/>
            <person name="Labutti K."/>
            <person name="Salamov A."/>
            <person name="Andreopoulos B."/>
            <person name="Baker S."/>
            <person name="Barry K."/>
            <person name="Bills G."/>
            <person name="Bluhm B."/>
            <person name="Cannon C."/>
            <person name="Castanera R."/>
            <person name="Culley D."/>
            <person name="Daum C."/>
            <person name="Ezra D."/>
            <person name="Gonzalez J."/>
            <person name="Henrissat B."/>
            <person name="Kuo A."/>
            <person name="Liang C."/>
            <person name="Lipzen A."/>
            <person name="Lutzoni F."/>
            <person name="Magnuson J."/>
            <person name="Mondo S."/>
            <person name="Nolan M."/>
            <person name="Ohm R."/>
            <person name="Pangilinan J."/>
            <person name="Park H.-J."/>
            <person name="Ramirez L."/>
            <person name="Alfaro M."/>
            <person name="Sun H."/>
            <person name="Tritt A."/>
            <person name="Yoshinaga Y."/>
            <person name="Zwiers L.-H."/>
            <person name="Turgeon B."/>
            <person name="Goodwin S."/>
            <person name="Spatafora J."/>
            <person name="Crous P."/>
            <person name="Grigoriev I."/>
        </authorList>
    </citation>
    <scope>NUCLEOTIDE SEQUENCE</scope>
    <source>
        <strain evidence="2">CBS 125425</strain>
    </source>
</reference>
<dbReference type="EMBL" id="ML996265">
    <property type="protein sequence ID" value="KAF2728811.1"/>
    <property type="molecule type" value="Genomic_DNA"/>
</dbReference>
<dbReference type="Proteomes" id="UP000799444">
    <property type="component" value="Unassembled WGS sequence"/>
</dbReference>
<feature type="compositionally biased region" description="Low complexity" evidence="1">
    <location>
        <begin position="67"/>
        <end position="77"/>
    </location>
</feature>
<evidence type="ECO:0000256" key="1">
    <source>
        <dbReference type="SAM" id="MobiDB-lite"/>
    </source>
</evidence>
<organism evidence="2 3">
    <name type="scientific">Polyplosphaeria fusca</name>
    <dbReference type="NCBI Taxonomy" id="682080"/>
    <lineage>
        <taxon>Eukaryota</taxon>
        <taxon>Fungi</taxon>
        <taxon>Dikarya</taxon>
        <taxon>Ascomycota</taxon>
        <taxon>Pezizomycotina</taxon>
        <taxon>Dothideomycetes</taxon>
        <taxon>Pleosporomycetidae</taxon>
        <taxon>Pleosporales</taxon>
        <taxon>Tetraplosphaeriaceae</taxon>
        <taxon>Polyplosphaeria</taxon>
    </lineage>
</organism>
<feature type="region of interest" description="Disordered" evidence="1">
    <location>
        <begin position="1"/>
        <end position="44"/>
    </location>
</feature>
<protein>
    <submittedName>
        <fullName evidence="2">Uncharacterized protein</fullName>
    </submittedName>
</protein>
<evidence type="ECO:0000313" key="2">
    <source>
        <dbReference type="EMBL" id="KAF2728811.1"/>
    </source>
</evidence>
<feature type="compositionally biased region" description="Low complexity" evidence="1">
    <location>
        <begin position="140"/>
        <end position="171"/>
    </location>
</feature>